<reference evidence="3" key="2">
    <citation type="submission" date="2020-05" db="UniProtKB">
        <authorList>
            <consortium name="EnsemblMetazoa"/>
        </authorList>
    </citation>
    <scope>IDENTIFICATION</scope>
</reference>
<evidence type="ECO:0000313" key="3">
    <source>
        <dbReference type="EnsemblMetazoa" id="ASIC022094-PA"/>
    </source>
</evidence>
<dbReference type="AlphaFoldDB" id="A0A084WU23"/>
<evidence type="ECO:0000256" key="1">
    <source>
        <dbReference type="SAM" id="MobiDB-lite"/>
    </source>
</evidence>
<name>A0A084WU23_ANOSI</name>
<protein>
    <submittedName>
        <fullName evidence="2 3">Kinesin family protein-like protein</fullName>
    </submittedName>
</protein>
<sequence length="80" mass="8022">MPYPAAAVALSPNPSVVMANGSPAPTVGVLDDMAAAAATAAAAAAMTEALVVVVPPVEAEEAHEEEDEEGYDWGAARDGW</sequence>
<organism evidence="2">
    <name type="scientific">Anopheles sinensis</name>
    <name type="common">Mosquito</name>
    <dbReference type="NCBI Taxonomy" id="74873"/>
    <lineage>
        <taxon>Eukaryota</taxon>
        <taxon>Metazoa</taxon>
        <taxon>Ecdysozoa</taxon>
        <taxon>Arthropoda</taxon>
        <taxon>Hexapoda</taxon>
        <taxon>Insecta</taxon>
        <taxon>Pterygota</taxon>
        <taxon>Neoptera</taxon>
        <taxon>Endopterygota</taxon>
        <taxon>Diptera</taxon>
        <taxon>Nematocera</taxon>
        <taxon>Culicoidea</taxon>
        <taxon>Culicidae</taxon>
        <taxon>Anophelinae</taxon>
        <taxon>Anopheles</taxon>
    </lineage>
</organism>
<proteinExistence type="predicted"/>
<reference evidence="2 4" key="1">
    <citation type="journal article" date="2014" name="BMC Genomics">
        <title>Genome sequence of Anopheles sinensis provides insight into genetics basis of mosquito competence for malaria parasites.</title>
        <authorList>
            <person name="Zhou D."/>
            <person name="Zhang D."/>
            <person name="Ding G."/>
            <person name="Shi L."/>
            <person name="Hou Q."/>
            <person name="Ye Y."/>
            <person name="Xu Y."/>
            <person name="Zhou H."/>
            <person name="Xiong C."/>
            <person name="Li S."/>
            <person name="Yu J."/>
            <person name="Hong S."/>
            <person name="Yu X."/>
            <person name="Zou P."/>
            <person name="Chen C."/>
            <person name="Chang X."/>
            <person name="Wang W."/>
            <person name="Lv Y."/>
            <person name="Sun Y."/>
            <person name="Ma L."/>
            <person name="Shen B."/>
            <person name="Zhu C."/>
        </authorList>
    </citation>
    <scope>NUCLEOTIDE SEQUENCE [LARGE SCALE GENOMIC DNA]</scope>
</reference>
<dbReference type="EMBL" id="KE525421">
    <property type="protein sequence ID" value="KFB53717.1"/>
    <property type="molecule type" value="Genomic_DNA"/>
</dbReference>
<dbReference type="EMBL" id="ATLV01026995">
    <property type="status" value="NOT_ANNOTATED_CDS"/>
    <property type="molecule type" value="Genomic_DNA"/>
</dbReference>
<gene>
    <name evidence="2" type="ORF">ZHAS_00022094</name>
</gene>
<keyword evidence="4" id="KW-1185">Reference proteome</keyword>
<evidence type="ECO:0000313" key="2">
    <source>
        <dbReference type="EMBL" id="KFB53717.1"/>
    </source>
</evidence>
<dbReference type="VEuPathDB" id="VectorBase:ASIC022094"/>
<dbReference type="Proteomes" id="UP000030765">
    <property type="component" value="Unassembled WGS sequence"/>
</dbReference>
<accession>A0A084WU23</accession>
<feature type="compositionally biased region" description="Acidic residues" evidence="1">
    <location>
        <begin position="59"/>
        <end position="71"/>
    </location>
</feature>
<evidence type="ECO:0000313" key="4">
    <source>
        <dbReference type="Proteomes" id="UP000030765"/>
    </source>
</evidence>
<dbReference type="EnsemblMetazoa" id="ASIC022094-RA">
    <property type="protein sequence ID" value="ASIC022094-PA"/>
    <property type="gene ID" value="ASIC022094"/>
</dbReference>
<feature type="region of interest" description="Disordered" evidence="1">
    <location>
        <begin position="59"/>
        <end position="80"/>
    </location>
</feature>